<dbReference type="Pfam" id="PF00069">
    <property type="entry name" value="Pkinase"/>
    <property type="match status" value="1"/>
</dbReference>
<dbReference type="PROSITE" id="PS50011">
    <property type="entry name" value="PROTEIN_KINASE_DOM"/>
    <property type="match status" value="1"/>
</dbReference>
<dbReference type="SMART" id="SM00671">
    <property type="entry name" value="SEL1"/>
    <property type="match status" value="3"/>
</dbReference>
<dbReference type="InterPro" id="IPR006597">
    <property type="entry name" value="Sel1-like"/>
</dbReference>
<dbReference type="SUPFAM" id="SSF56112">
    <property type="entry name" value="Protein kinase-like (PK-like)"/>
    <property type="match status" value="1"/>
</dbReference>
<accession>A0ABR2H5I3</accession>
<dbReference type="SMART" id="SM00028">
    <property type="entry name" value="TPR"/>
    <property type="match status" value="3"/>
</dbReference>
<dbReference type="Pfam" id="PF13181">
    <property type="entry name" value="TPR_8"/>
    <property type="match status" value="1"/>
</dbReference>
<dbReference type="SUPFAM" id="SSF81901">
    <property type="entry name" value="HCP-like"/>
    <property type="match status" value="1"/>
</dbReference>
<dbReference type="PANTHER" id="PTHR44329">
    <property type="entry name" value="SERINE/THREONINE-PROTEIN KINASE TNNI3K-RELATED"/>
    <property type="match status" value="1"/>
</dbReference>
<proteinExistence type="predicted"/>
<evidence type="ECO:0000313" key="3">
    <source>
        <dbReference type="Proteomes" id="UP001470230"/>
    </source>
</evidence>
<dbReference type="InterPro" id="IPR051681">
    <property type="entry name" value="Ser/Thr_Kinases-Pseudokinases"/>
</dbReference>
<dbReference type="EMBL" id="JAPFFF010000042">
    <property type="protein sequence ID" value="KAK8841113.1"/>
    <property type="molecule type" value="Genomic_DNA"/>
</dbReference>
<dbReference type="Proteomes" id="UP001470230">
    <property type="component" value="Unassembled WGS sequence"/>
</dbReference>
<evidence type="ECO:0000259" key="1">
    <source>
        <dbReference type="PROSITE" id="PS50011"/>
    </source>
</evidence>
<dbReference type="PROSITE" id="PS00108">
    <property type="entry name" value="PROTEIN_KINASE_ST"/>
    <property type="match status" value="1"/>
</dbReference>
<dbReference type="InterPro" id="IPR019734">
    <property type="entry name" value="TPR_rpt"/>
</dbReference>
<name>A0ABR2H5I3_9EUKA</name>
<dbReference type="Gene3D" id="1.25.40.10">
    <property type="entry name" value="Tetratricopeptide repeat domain"/>
    <property type="match status" value="2"/>
</dbReference>
<feature type="domain" description="Protein kinase" evidence="1">
    <location>
        <begin position="30"/>
        <end position="321"/>
    </location>
</feature>
<comment type="caution">
    <text evidence="2">The sequence shown here is derived from an EMBL/GenBank/DDBJ whole genome shotgun (WGS) entry which is preliminary data.</text>
</comment>
<reference evidence="2 3" key="1">
    <citation type="submission" date="2024-04" db="EMBL/GenBank/DDBJ databases">
        <title>Tritrichomonas musculus Genome.</title>
        <authorList>
            <person name="Alves-Ferreira E."/>
            <person name="Grigg M."/>
            <person name="Lorenzi H."/>
            <person name="Galac M."/>
        </authorList>
    </citation>
    <scope>NUCLEOTIDE SEQUENCE [LARGE SCALE GENOMIC DNA]</scope>
    <source>
        <strain evidence="2 3">EAF2021</strain>
    </source>
</reference>
<dbReference type="Pfam" id="PF13174">
    <property type="entry name" value="TPR_6"/>
    <property type="match status" value="1"/>
</dbReference>
<organism evidence="2 3">
    <name type="scientific">Tritrichomonas musculus</name>
    <dbReference type="NCBI Taxonomy" id="1915356"/>
    <lineage>
        <taxon>Eukaryota</taxon>
        <taxon>Metamonada</taxon>
        <taxon>Parabasalia</taxon>
        <taxon>Tritrichomonadida</taxon>
        <taxon>Tritrichomonadidae</taxon>
        <taxon>Tritrichomonas</taxon>
    </lineage>
</organism>
<dbReference type="InterPro" id="IPR011009">
    <property type="entry name" value="Kinase-like_dom_sf"/>
</dbReference>
<dbReference type="Gene3D" id="1.10.510.10">
    <property type="entry name" value="Transferase(Phosphotransferase) domain 1"/>
    <property type="match status" value="1"/>
</dbReference>
<dbReference type="PANTHER" id="PTHR44329:SF214">
    <property type="entry name" value="PROTEIN KINASE DOMAIN-CONTAINING PROTEIN"/>
    <property type="match status" value="1"/>
</dbReference>
<dbReference type="InterPro" id="IPR000719">
    <property type="entry name" value="Prot_kinase_dom"/>
</dbReference>
<keyword evidence="3" id="KW-1185">Reference proteome</keyword>
<dbReference type="InterPro" id="IPR011990">
    <property type="entry name" value="TPR-like_helical_dom_sf"/>
</dbReference>
<evidence type="ECO:0000313" key="2">
    <source>
        <dbReference type="EMBL" id="KAK8841113.1"/>
    </source>
</evidence>
<protein>
    <recommendedName>
        <fullName evidence="1">Protein kinase domain-containing protein</fullName>
    </recommendedName>
</protein>
<dbReference type="SMART" id="SM00220">
    <property type="entry name" value="S_TKc"/>
    <property type="match status" value="1"/>
</dbReference>
<dbReference type="InterPro" id="IPR008271">
    <property type="entry name" value="Ser/Thr_kinase_AS"/>
</dbReference>
<gene>
    <name evidence="2" type="ORF">M9Y10_027313</name>
</gene>
<sequence length="646" mass="74217">MKNRPIMKPGHIPFTELLLDVNKFDGLTNLLKGKKVGGGFCKLRKFEYPPKSGKYIACKQLTDPGTEIVTEKSFFREVFITNKVRHPCTVELIAFDFKDLSNLMISTRFYELGSLDNLLMTKKYLKLGNMKIIENPDSSDKVMEVENGTIYTILMYGIARGVRYLHHLKIFHRDLKPENVVIDEYCIPHIADFGLSKENLTENEKQSGVMGTPHYMAPEINDKDKTYSYSFPADIFSLALLFYCLTEGKYYMPDIDYKKLKKNKQKRAAIIRLFLNGEMPEFSITPPNLRNLIERMWSVLPSQRPKIDEVCETLENPKYWFPNTNKEAVMSFKKELDDFESQQIPLILNEAGTYIDQASVLSQNIRYPMKDDDEDKEQNNTKYNYKPQQDLLEFSGLSNNEAECALGITFYTGFKGIPKDYVLAWKYLEEAKEQGNIQADLILKEILSEIKRIELQNTNLKISRNTNSSQEISIDDKVFSSLKSMQAQLLMGMVKEAKGQTTEALNLYTKSAKQGSIAAKGRLGSLLLKKNLMLDQAEILLVQASNWKSDDGIGNDLIDYDERKIALFQLGLLKMKLKSFDDAIEIFEYLLDENHPDAAICLAIAYHNKEEYSKAKEYYEAALTSFSNESAKPYYNYFKNLLLDDV</sequence>